<evidence type="ECO:0000313" key="7">
    <source>
        <dbReference type="Proteomes" id="UP000179467"/>
    </source>
</evidence>
<dbReference type="Proteomes" id="UP000179467">
    <property type="component" value="Unassembled WGS sequence"/>
</dbReference>
<evidence type="ECO:0000256" key="3">
    <source>
        <dbReference type="ARBA" id="ARBA00022989"/>
    </source>
</evidence>
<dbReference type="PANTHER" id="PTHR35814:SF1">
    <property type="entry name" value="GLUTATHIONE S-TRANSFERASE-RELATED"/>
    <property type="match status" value="1"/>
</dbReference>
<dbReference type="SUPFAM" id="SSF161084">
    <property type="entry name" value="MAPEG domain-like"/>
    <property type="match status" value="1"/>
</dbReference>
<dbReference type="AlphaFoldDB" id="A0A1S1H9X8"/>
<feature type="transmembrane region" description="Helical" evidence="5">
    <location>
        <begin position="77"/>
        <end position="95"/>
    </location>
</feature>
<accession>A0A1S1H9X8</accession>
<keyword evidence="3 5" id="KW-1133">Transmembrane helix</keyword>
<evidence type="ECO:0000313" key="6">
    <source>
        <dbReference type="EMBL" id="OHT18456.1"/>
    </source>
</evidence>
<dbReference type="RefSeq" id="WP_015459094.1">
    <property type="nucleotide sequence ID" value="NZ_MIPT01000001.1"/>
</dbReference>
<dbReference type="OrthoDB" id="7619858at2"/>
<reference evidence="6 7" key="1">
    <citation type="submission" date="2016-09" db="EMBL/GenBank/DDBJ databases">
        <title>Metabolic pathway, cell adaptation mechanisms and a novel monoxygenase revealed through proteogenomic-transcription analysis of a Sphingomonas haloaromaticamans strain degrading the fungicide ortho-phenylphenol.</title>
        <authorList>
            <person name="Perruchon C."/>
            <person name="Papadopoulou E.S."/>
            <person name="Rousidou C."/>
            <person name="Vasileiadis S."/>
            <person name="Tanou G."/>
            <person name="Amoutzias G."/>
            <person name="Molassiotis A."/>
            <person name="Karpouzas D.G."/>
        </authorList>
    </citation>
    <scope>NUCLEOTIDE SEQUENCE [LARGE SCALE GENOMIC DNA]</scope>
    <source>
        <strain evidence="6 7">P3</strain>
    </source>
</reference>
<feature type="transmembrane region" description="Helical" evidence="5">
    <location>
        <begin position="6"/>
        <end position="23"/>
    </location>
</feature>
<evidence type="ECO:0000256" key="1">
    <source>
        <dbReference type="ARBA" id="ARBA00004370"/>
    </source>
</evidence>
<sequence>MTILPITLTFAAAATIINLWLGFRVSQIRTSAKVLTGDGGNPLLLARMRAHANYTEYTPFFLILVGLIELARGSQLWLSILAAAFVVGRILHAFGMDSVDKPAKGRIIGILVTWLVLIGLAGWALVIAYLGMPTPVTADMVAG</sequence>
<keyword evidence="4 5" id="KW-0472">Membrane</keyword>
<keyword evidence="7" id="KW-1185">Reference proteome</keyword>
<dbReference type="Gene3D" id="1.20.120.550">
    <property type="entry name" value="Membrane associated eicosanoid/glutathione metabolism-like domain"/>
    <property type="match status" value="1"/>
</dbReference>
<feature type="transmembrane region" description="Helical" evidence="5">
    <location>
        <begin position="54"/>
        <end position="71"/>
    </location>
</feature>
<evidence type="ECO:0000256" key="4">
    <source>
        <dbReference type="ARBA" id="ARBA00023136"/>
    </source>
</evidence>
<dbReference type="InterPro" id="IPR001129">
    <property type="entry name" value="Membr-assoc_MAPEG"/>
</dbReference>
<keyword evidence="2 5" id="KW-0812">Transmembrane</keyword>
<dbReference type="EMBL" id="MIPT01000001">
    <property type="protein sequence ID" value="OHT18456.1"/>
    <property type="molecule type" value="Genomic_DNA"/>
</dbReference>
<dbReference type="Pfam" id="PF01124">
    <property type="entry name" value="MAPEG"/>
    <property type="match status" value="1"/>
</dbReference>
<organism evidence="6 7">
    <name type="scientific">Edaphosphingomonas haloaromaticamans</name>
    <dbReference type="NCBI Taxonomy" id="653954"/>
    <lineage>
        <taxon>Bacteria</taxon>
        <taxon>Pseudomonadati</taxon>
        <taxon>Pseudomonadota</taxon>
        <taxon>Alphaproteobacteria</taxon>
        <taxon>Sphingomonadales</taxon>
        <taxon>Rhizorhabdaceae</taxon>
        <taxon>Edaphosphingomonas</taxon>
    </lineage>
</organism>
<evidence type="ECO:0000256" key="2">
    <source>
        <dbReference type="ARBA" id="ARBA00022692"/>
    </source>
</evidence>
<dbReference type="InterPro" id="IPR023352">
    <property type="entry name" value="MAPEG-like_dom_sf"/>
</dbReference>
<comment type="caution">
    <text evidence="6">The sequence shown here is derived from an EMBL/GenBank/DDBJ whole genome shotgun (WGS) entry which is preliminary data.</text>
</comment>
<comment type="subcellular location">
    <subcellularLocation>
        <location evidence="1">Membrane</location>
    </subcellularLocation>
</comment>
<evidence type="ECO:0000256" key="5">
    <source>
        <dbReference type="SAM" id="Phobius"/>
    </source>
</evidence>
<dbReference type="PANTHER" id="PTHR35814">
    <property type="match status" value="1"/>
</dbReference>
<feature type="transmembrane region" description="Helical" evidence="5">
    <location>
        <begin position="107"/>
        <end position="130"/>
    </location>
</feature>
<gene>
    <name evidence="6" type="ORF">BHE75_00427</name>
</gene>
<dbReference type="GO" id="GO:0016020">
    <property type="term" value="C:membrane"/>
    <property type="evidence" value="ECO:0007669"/>
    <property type="project" value="UniProtKB-SubCell"/>
</dbReference>
<protein>
    <submittedName>
        <fullName evidence="6">MAPEG family protein</fullName>
    </submittedName>
</protein>
<proteinExistence type="predicted"/>
<name>A0A1S1H9X8_9SPHN</name>